<gene>
    <name evidence="1" type="ORF">GCM10022224_103190</name>
</gene>
<dbReference type="Proteomes" id="UP001500902">
    <property type="component" value="Unassembled WGS sequence"/>
</dbReference>
<sequence length="151" mass="15955">MVIEVDPLRAAGPVLLGASFEEAGRALAAWGTPRPFAPYPGAEPLDWRLTDSGVIAHVFCGSAGVVQTVEISRFGVESRARVLLMGMDVFSMPAEQVIAKLEARYDVADDAGGLVVPKLAIGMSYPTDPDQEGFDSVLIAGQGYYDPPSAD</sequence>
<name>A0ABP7EKK2_9ACTN</name>
<accession>A0ABP7EKK2</accession>
<dbReference type="EMBL" id="BAAAZP010000241">
    <property type="protein sequence ID" value="GAA3720482.1"/>
    <property type="molecule type" value="Genomic_DNA"/>
</dbReference>
<proteinExistence type="predicted"/>
<dbReference type="RefSeq" id="WP_344897428.1">
    <property type="nucleotide sequence ID" value="NZ_BAAAZP010000241.1"/>
</dbReference>
<comment type="caution">
    <text evidence="1">The sequence shown here is derived from an EMBL/GenBank/DDBJ whole genome shotgun (WGS) entry which is preliminary data.</text>
</comment>
<reference evidence="2" key="1">
    <citation type="journal article" date="2019" name="Int. J. Syst. Evol. Microbiol.">
        <title>The Global Catalogue of Microorganisms (GCM) 10K type strain sequencing project: providing services to taxonomists for standard genome sequencing and annotation.</title>
        <authorList>
            <consortium name="The Broad Institute Genomics Platform"/>
            <consortium name="The Broad Institute Genome Sequencing Center for Infectious Disease"/>
            <person name="Wu L."/>
            <person name="Ma J."/>
        </authorList>
    </citation>
    <scope>NUCLEOTIDE SEQUENCE [LARGE SCALE GENOMIC DNA]</scope>
    <source>
        <strain evidence="2">JCM 16904</strain>
    </source>
</reference>
<organism evidence="1 2">
    <name type="scientific">Nonomuraea antimicrobica</name>
    <dbReference type="NCBI Taxonomy" id="561173"/>
    <lineage>
        <taxon>Bacteria</taxon>
        <taxon>Bacillati</taxon>
        <taxon>Actinomycetota</taxon>
        <taxon>Actinomycetes</taxon>
        <taxon>Streptosporangiales</taxon>
        <taxon>Streptosporangiaceae</taxon>
        <taxon>Nonomuraea</taxon>
    </lineage>
</organism>
<evidence type="ECO:0000313" key="2">
    <source>
        <dbReference type="Proteomes" id="UP001500902"/>
    </source>
</evidence>
<keyword evidence="2" id="KW-1185">Reference proteome</keyword>
<evidence type="ECO:0000313" key="1">
    <source>
        <dbReference type="EMBL" id="GAA3720482.1"/>
    </source>
</evidence>
<protein>
    <submittedName>
        <fullName evidence="1">Uncharacterized protein</fullName>
    </submittedName>
</protein>